<keyword evidence="2 5" id="KW-0378">Hydrolase</keyword>
<dbReference type="OrthoDB" id="9788689at2"/>
<keyword evidence="11" id="KW-1185">Reference proteome</keyword>
<evidence type="ECO:0000256" key="3">
    <source>
        <dbReference type="ARBA" id="ARBA00022808"/>
    </source>
</evidence>
<feature type="binding site" evidence="5">
    <location>
        <position position="250"/>
    </location>
    <ligand>
        <name>Mn(2+)</name>
        <dbReference type="ChEBI" id="CHEBI:29035"/>
        <label>2</label>
    </ligand>
</feature>
<feature type="binding site" evidence="5">
    <location>
        <position position="158"/>
    </location>
    <ligand>
        <name>Mn(2+)</name>
        <dbReference type="ChEBI" id="CHEBI:29035"/>
        <label>2</label>
    </ligand>
</feature>
<dbReference type="GO" id="GO:0019556">
    <property type="term" value="P:L-histidine catabolic process to glutamate and formamide"/>
    <property type="evidence" value="ECO:0007669"/>
    <property type="project" value="UniProtKB-UniRule"/>
</dbReference>
<comment type="function">
    <text evidence="5">Catalyzes the conversion of N-formimidoyl-L-glutamate to L-glutamate and formamide.</text>
</comment>
<keyword evidence="3 5" id="KW-0369">Histidine metabolism</keyword>
<reference evidence="10 11" key="1">
    <citation type="submission" date="2015-08" db="EMBL/GenBank/DDBJ databases">
        <title>Complete genome sequence of Rufibacter tibetensis strain 1351t, a radiation-resistant bacterium from tibet plateau.</title>
        <authorList>
            <person name="Dai J."/>
        </authorList>
    </citation>
    <scope>NUCLEOTIDE SEQUENCE [LARGE SCALE GENOMIC DNA]</scope>
    <source>
        <strain evidence="10 11">1351</strain>
    </source>
</reference>
<dbReference type="GO" id="GO:0033389">
    <property type="term" value="P:putrescine biosynthetic process from arginine, via agmatine"/>
    <property type="evidence" value="ECO:0007669"/>
    <property type="project" value="TreeGrafter"/>
</dbReference>
<dbReference type="UniPathway" id="UPA00379">
    <property type="reaction ID" value="UER00552"/>
</dbReference>
<comment type="similarity">
    <text evidence="5 8 9">Belongs to the arginase family.</text>
</comment>
<comment type="catalytic activity">
    <reaction evidence="5">
        <text>N-formimidoyl-L-glutamate + H2O = formamide + L-glutamate</text>
        <dbReference type="Rhea" id="RHEA:22492"/>
        <dbReference type="ChEBI" id="CHEBI:15377"/>
        <dbReference type="ChEBI" id="CHEBI:16397"/>
        <dbReference type="ChEBI" id="CHEBI:29985"/>
        <dbReference type="ChEBI" id="CHEBI:58928"/>
        <dbReference type="EC" id="3.5.3.8"/>
    </reaction>
</comment>
<dbReference type="InterPro" id="IPR006035">
    <property type="entry name" value="Ureohydrolase"/>
</dbReference>
<dbReference type="NCBIfam" id="TIGR01227">
    <property type="entry name" value="hutG"/>
    <property type="match status" value="1"/>
</dbReference>
<feature type="binding site" evidence="5">
    <location>
        <position position="156"/>
    </location>
    <ligand>
        <name>Mn(2+)</name>
        <dbReference type="ChEBI" id="CHEBI:29035"/>
        <label>2</label>
    </ligand>
</feature>
<evidence type="ECO:0000313" key="10">
    <source>
        <dbReference type="EMBL" id="ALJ00076.1"/>
    </source>
</evidence>
<gene>
    <name evidence="5" type="primary">hutG</name>
    <name evidence="10" type="ORF">DC20_15220</name>
</gene>
<feature type="binding site" evidence="5 7">
    <location>
        <position position="130"/>
    </location>
    <ligand>
        <name>Mn(2+)</name>
        <dbReference type="ChEBI" id="CHEBI:29035"/>
        <label>1</label>
    </ligand>
</feature>
<dbReference type="AlphaFoldDB" id="A0A0P0CXF2"/>
<dbReference type="PROSITE" id="PS01053">
    <property type="entry name" value="ARGINASE_1"/>
    <property type="match status" value="1"/>
</dbReference>
<feature type="binding site" evidence="5">
    <location>
        <position position="248"/>
    </location>
    <ligand>
        <name>Mn(2+)</name>
        <dbReference type="ChEBI" id="CHEBI:29035"/>
        <label>2</label>
    </ligand>
</feature>
<evidence type="ECO:0000313" key="11">
    <source>
        <dbReference type="Proteomes" id="UP000061382"/>
    </source>
</evidence>
<dbReference type="GO" id="GO:0008783">
    <property type="term" value="F:agmatinase activity"/>
    <property type="evidence" value="ECO:0007669"/>
    <property type="project" value="TreeGrafter"/>
</dbReference>
<evidence type="ECO:0000256" key="5">
    <source>
        <dbReference type="HAMAP-Rule" id="MF_00737"/>
    </source>
</evidence>
<evidence type="ECO:0000256" key="8">
    <source>
        <dbReference type="PROSITE-ProRule" id="PRU00742"/>
    </source>
</evidence>
<dbReference type="CDD" id="cd09988">
    <property type="entry name" value="Formimidoylglutamase"/>
    <property type="match status" value="1"/>
</dbReference>
<dbReference type="GO" id="GO:0019557">
    <property type="term" value="P:L-histidine catabolic process to glutamate and formate"/>
    <property type="evidence" value="ECO:0007669"/>
    <property type="project" value="UniProtKB-UniPathway"/>
</dbReference>
<dbReference type="KEGG" id="rti:DC20_15220"/>
<evidence type="ECO:0000256" key="9">
    <source>
        <dbReference type="RuleBase" id="RU003684"/>
    </source>
</evidence>
<evidence type="ECO:0000256" key="2">
    <source>
        <dbReference type="ARBA" id="ARBA00022801"/>
    </source>
</evidence>
<dbReference type="InterPro" id="IPR023696">
    <property type="entry name" value="Ureohydrolase_dom_sf"/>
</dbReference>
<dbReference type="STRING" id="512763.DC20_15220"/>
<comment type="cofactor">
    <cofactor evidence="5 7">
        <name>Mn(2+)</name>
        <dbReference type="ChEBI" id="CHEBI:29035"/>
    </cofactor>
    <text evidence="5 7">Binds 2 manganese ions per subunit.</text>
</comment>
<comment type="pathway">
    <text evidence="5">Amino-acid degradation; L-histidine degradation into L-glutamate; L-glutamate from N-formimidoyl-L-glutamate (hydrolase route): step 1/1.</text>
</comment>
<dbReference type="PIRSF" id="PIRSF036979">
    <property type="entry name" value="Arginase"/>
    <property type="match status" value="1"/>
</dbReference>
<evidence type="ECO:0000256" key="1">
    <source>
        <dbReference type="ARBA" id="ARBA00022723"/>
    </source>
</evidence>
<feature type="binding site" evidence="7">
    <location>
        <position position="250"/>
    </location>
    <ligand>
        <name>Mn(2+)</name>
        <dbReference type="ChEBI" id="CHEBI:29035"/>
        <label>1</label>
    </ligand>
</feature>
<dbReference type="Gene3D" id="3.40.800.10">
    <property type="entry name" value="Ureohydrolase domain"/>
    <property type="match status" value="1"/>
</dbReference>
<sequence>MYKPSDKTTWKGRMDPQDGELGLRWHQVVELVDLSREVEDGHGSFVFLGFSSDEGVWRNQGRVGAAGGPDAIRRAMASFADHLPEGIRLFGGGDVICANHRLEEAQAQLGKKVEMLLRKGYKPLVLGGGHETAYGHFLGIRKGLQVGEKLGIINLDAHFDLRSYSQHSSSGTPFLQIADDLEADGLEFHYLCVGIQEAGNTRKLFQSAAERKVHYVLADDLHTGMNTEIQDKLQTFISAVDKVYLSIDLDVFAAAYAPGVSAPTALGLTPQVVVLLLREIISSGKLLTVDVVELNPAYDIDNQTSKLAASLIYQIIQKWAEK</sequence>
<evidence type="ECO:0000256" key="4">
    <source>
        <dbReference type="ARBA" id="ARBA00023211"/>
    </source>
</evidence>
<dbReference type="PROSITE" id="PS51409">
    <property type="entry name" value="ARGINASE_2"/>
    <property type="match status" value="1"/>
</dbReference>
<dbReference type="SUPFAM" id="SSF52768">
    <property type="entry name" value="Arginase/deacetylase"/>
    <property type="match status" value="1"/>
</dbReference>
<feature type="binding site" evidence="5 7">
    <location>
        <position position="156"/>
    </location>
    <ligand>
        <name>Mn(2+)</name>
        <dbReference type="ChEBI" id="CHEBI:29035"/>
        <label>1</label>
    </ligand>
</feature>
<feature type="binding site" evidence="5 7">
    <location>
        <position position="248"/>
    </location>
    <ligand>
        <name>Mn(2+)</name>
        <dbReference type="ChEBI" id="CHEBI:29035"/>
        <label>1</label>
    </ligand>
</feature>
<keyword evidence="4 5" id="KW-0464">Manganese</keyword>
<dbReference type="GO" id="GO:0050415">
    <property type="term" value="F:formimidoylglutamase activity"/>
    <property type="evidence" value="ECO:0007669"/>
    <property type="project" value="UniProtKB-UniRule"/>
</dbReference>
<name>A0A0P0CXF2_9BACT</name>
<proteinExistence type="inferred from homology"/>
<keyword evidence="1 5" id="KW-0479">Metal-binding</keyword>
<dbReference type="RefSeq" id="WP_062544617.1">
    <property type="nucleotide sequence ID" value="NZ_CP012643.1"/>
</dbReference>
<dbReference type="EC" id="3.5.3.8" evidence="5 6"/>
<dbReference type="PATRIC" id="fig|512763.3.peg.3347"/>
<dbReference type="Pfam" id="PF00491">
    <property type="entry name" value="Arginase"/>
    <property type="match status" value="1"/>
</dbReference>
<accession>A0A0P0CXF2</accession>
<dbReference type="InterPro" id="IPR020855">
    <property type="entry name" value="Ureohydrolase_Mn_BS"/>
</dbReference>
<dbReference type="InterPro" id="IPR005923">
    <property type="entry name" value="HutG"/>
</dbReference>
<feature type="binding site" evidence="7">
    <location>
        <position position="158"/>
    </location>
    <ligand>
        <name>Mn(2+)</name>
        <dbReference type="ChEBI" id="CHEBI:29035"/>
        <label>1</label>
    </ligand>
</feature>
<dbReference type="PANTHER" id="PTHR11358:SF35">
    <property type="entry name" value="FORMIMIDOYLGLUTAMASE"/>
    <property type="match status" value="1"/>
</dbReference>
<evidence type="ECO:0000256" key="7">
    <source>
        <dbReference type="PIRSR" id="PIRSR036979-1"/>
    </source>
</evidence>
<protein>
    <recommendedName>
        <fullName evidence="5 6">Formimidoylglutamase</fullName>
        <ecNumber evidence="5 6">3.5.3.8</ecNumber>
    </recommendedName>
    <alternativeName>
        <fullName evidence="5">Formiminoglutamase</fullName>
    </alternativeName>
    <alternativeName>
        <fullName evidence="5">Formiminoglutamate hydrolase</fullName>
    </alternativeName>
</protein>
<dbReference type="Proteomes" id="UP000061382">
    <property type="component" value="Chromosome"/>
</dbReference>
<dbReference type="GO" id="GO:0030145">
    <property type="term" value="F:manganese ion binding"/>
    <property type="evidence" value="ECO:0007669"/>
    <property type="project" value="UniProtKB-UniRule"/>
</dbReference>
<feature type="binding site" evidence="5 7">
    <location>
        <position position="160"/>
    </location>
    <ligand>
        <name>Mn(2+)</name>
        <dbReference type="ChEBI" id="CHEBI:29035"/>
        <label>1</label>
    </ligand>
</feature>
<dbReference type="PANTHER" id="PTHR11358">
    <property type="entry name" value="ARGINASE/AGMATINASE"/>
    <property type="match status" value="1"/>
</dbReference>
<dbReference type="EMBL" id="CP012643">
    <property type="protein sequence ID" value="ALJ00076.1"/>
    <property type="molecule type" value="Genomic_DNA"/>
</dbReference>
<dbReference type="HAMAP" id="MF_00737">
    <property type="entry name" value="Formimidoylglutam"/>
    <property type="match status" value="1"/>
</dbReference>
<evidence type="ECO:0000256" key="6">
    <source>
        <dbReference type="NCBIfam" id="TIGR01227"/>
    </source>
</evidence>
<organism evidence="10 11">
    <name type="scientific">Rufibacter tibetensis</name>
    <dbReference type="NCBI Taxonomy" id="512763"/>
    <lineage>
        <taxon>Bacteria</taxon>
        <taxon>Pseudomonadati</taxon>
        <taxon>Bacteroidota</taxon>
        <taxon>Cytophagia</taxon>
        <taxon>Cytophagales</taxon>
        <taxon>Hymenobacteraceae</taxon>
        <taxon>Rufibacter</taxon>
    </lineage>
</organism>
<dbReference type="PRINTS" id="PR00116">
    <property type="entry name" value="ARGINASE"/>
</dbReference>